<organism evidence="2 3">
    <name type="scientific">Knufia obscura</name>
    <dbReference type="NCBI Taxonomy" id="1635080"/>
    <lineage>
        <taxon>Eukaryota</taxon>
        <taxon>Fungi</taxon>
        <taxon>Dikarya</taxon>
        <taxon>Ascomycota</taxon>
        <taxon>Pezizomycotina</taxon>
        <taxon>Eurotiomycetes</taxon>
        <taxon>Chaetothyriomycetidae</taxon>
        <taxon>Chaetothyriales</taxon>
        <taxon>Trichomeriaceae</taxon>
        <taxon>Knufia</taxon>
    </lineage>
</organism>
<feature type="region of interest" description="Disordered" evidence="1">
    <location>
        <begin position="225"/>
        <end position="263"/>
    </location>
</feature>
<dbReference type="Proteomes" id="UP001334248">
    <property type="component" value="Unassembled WGS sequence"/>
</dbReference>
<feature type="compositionally biased region" description="Basic and acidic residues" evidence="1">
    <location>
        <begin position="7"/>
        <end position="19"/>
    </location>
</feature>
<accession>A0ABR0RQD4</accession>
<evidence type="ECO:0000313" key="2">
    <source>
        <dbReference type="EMBL" id="KAK5942438.1"/>
    </source>
</evidence>
<feature type="region of interest" description="Disordered" evidence="1">
    <location>
        <begin position="1"/>
        <end position="20"/>
    </location>
</feature>
<dbReference type="EMBL" id="JAVHJV010000005">
    <property type="protein sequence ID" value="KAK5942438.1"/>
    <property type="molecule type" value="Genomic_DNA"/>
</dbReference>
<name>A0ABR0RQD4_9EURO</name>
<proteinExistence type="predicted"/>
<feature type="compositionally biased region" description="Acidic residues" evidence="1">
    <location>
        <begin position="254"/>
        <end position="263"/>
    </location>
</feature>
<comment type="caution">
    <text evidence="2">The sequence shown here is derived from an EMBL/GenBank/DDBJ whole genome shotgun (WGS) entry which is preliminary data.</text>
</comment>
<protein>
    <submittedName>
        <fullName evidence="2">Uncharacterized protein</fullName>
    </submittedName>
</protein>
<reference evidence="2 3" key="1">
    <citation type="journal article" date="2023" name="Res Sq">
        <title>Genomic and morphological characterization of Knufia obscura isolated from the Mars 2020 spacecraft assembly facility.</title>
        <authorList>
            <person name="Chander A.M."/>
            <person name="Teixeira M.M."/>
            <person name="Singh N.K."/>
            <person name="Williams M.P."/>
            <person name="Parker C.W."/>
            <person name="Leo P."/>
            <person name="Stajich J.E."/>
            <person name="Torok T."/>
            <person name="Tighe S."/>
            <person name="Mason C.E."/>
            <person name="Venkateswaran K."/>
        </authorList>
    </citation>
    <scope>NUCLEOTIDE SEQUENCE [LARGE SCALE GENOMIC DNA]</scope>
    <source>
        <strain evidence="2 3">CCFEE 5817</strain>
    </source>
</reference>
<gene>
    <name evidence="2" type="ORF">PMZ80_005002</name>
</gene>
<dbReference type="RefSeq" id="XP_064730528.1">
    <property type="nucleotide sequence ID" value="XM_064873424.1"/>
</dbReference>
<evidence type="ECO:0000313" key="3">
    <source>
        <dbReference type="Proteomes" id="UP001334248"/>
    </source>
</evidence>
<feature type="compositionally biased region" description="Acidic residues" evidence="1">
    <location>
        <begin position="177"/>
        <end position="191"/>
    </location>
</feature>
<keyword evidence="3" id="KW-1185">Reference proteome</keyword>
<sequence>MPPVRFDQSHRNEARRDRLPLGSECLALRPSESAKQNAFLYDSYRTEHQDLAILPKYDKENSYNKSKIIAETIAAAIPPVGSFDPPRVKPLLALRLKEAEPPVGDFSPPRVKRGLALLPKGNEIKHSSQVILIQQLEVSTDRRHSTKPSSTALAPLATSNGSFAFTAEPADKSEASIDLEDESDNDSDTESLDQSGTSATDVPDAAIVKKMLEKDPECGIAIQGVGSRSIASQSPPGTTVIEEEYPYWFSKPEEDSDSSDEEL</sequence>
<dbReference type="GeneID" id="89998451"/>
<feature type="region of interest" description="Disordered" evidence="1">
    <location>
        <begin position="168"/>
        <end position="210"/>
    </location>
</feature>
<evidence type="ECO:0000256" key="1">
    <source>
        <dbReference type="SAM" id="MobiDB-lite"/>
    </source>
</evidence>